<name>A0A9Q7AAH1_9BACT</name>
<accession>A0A9Q7AAH1</accession>
<reference evidence="2" key="1">
    <citation type="submission" date="2021-04" db="EMBL/GenBank/DDBJ databases">
        <title>A novel Synergistetes isolate from a pyrite-forming mixed culture.</title>
        <authorList>
            <person name="Bunk B."/>
            <person name="Sproer C."/>
            <person name="Spring S."/>
            <person name="Pester M."/>
        </authorList>
    </citation>
    <scope>NUCLEOTIDE SEQUENCE [LARGE SCALE GENOMIC DNA]</scope>
    <source>
        <strain evidence="2">J.5.4.2-T.3.5.2</strain>
    </source>
</reference>
<keyword evidence="2" id="KW-1185">Reference proteome</keyword>
<dbReference type="RefSeq" id="WP_274372806.1">
    <property type="nucleotide sequence ID" value="NZ_CP072943.1"/>
</dbReference>
<proteinExistence type="predicted"/>
<dbReference type="EMBL" id="CP072943">
    <property type="protein sequence ID" value="QTX31638.1"/>
    <property type="molecule type" value="Genomic_DNA"/>
</dbReference>
<gene>
    <name evidence="1" type="ORF">KAR29_09755</name>
</gene>
<evidence type="ECO:0000313" key="1">
    <source>
        <dbReference type="EMBL" id="QTX31638.1"/>
    </source>
</evidence>
<protein>
    <submittedName>
        <fullName evidence="1">Uncharacterized protein</fullName>
    </submittedName>
</protein>
<dbReference type="AlphaFoldDB" id="A0A9Q7AAH1"/>
<dbReference type="Proteomes" id="UP000671879">
    <property type="component" value="Chromosome"/>
</dbReference>
<organism evidence="1 2">
    <name type="scientific">Aminithiophilus ramosus</name>
    <dbReference type="NCBI Taxonomy" id="3029084"/>
    <lineage>
        <taxon>Bacteria</taxon>
        <taxon>Thermotogati</taxon>
        <taxon>Synergistota</taxon>
        <taxon>Synergistia</taxon>
        <taxon>Synergistales</taxon>
        <taxon>Aminithiophilaceae</taxon>
        <taxon>Aminithiophilus</taxon>
    </lineage>
</organism>
<sequence length="202" mass="22865">MATEGKGRLGALAEKLARLFVGRLPVRRLEVSPREPVVTSSRRVPSIARLCLVPQVHGARCLDWGRLPVRTTAMGPLRYEVTCHGGPLLRQDVSPRRAFSVMEIACRRVDARRLVSIPQERSNRIRFLGDRWKPEGASALALFSPIIKDSLFKSVLDKQTGSLLCWVNPSSRAMEPFFLVLLRRRNEKGQSLEWLWFPLPGE</sequence>
<evidence type="ECO:0000313" key="2">
    <source>
        <dbReference type="Proteomes" id="UP000671879"/>
    </source>
</evidence>
<dbReference type="KEGG" id="aram:KAR29_09755"/>